<dbReference type="SUPFAM" id="SSF53686">
    <property type="entry name" value="Tryptophan synthase beta subunit-like PLP-dependent enzymes"/>
    <property type="match status" value="1"/>
</dbReference>
<dbReference type="PANTHER" id="PTHR10314">
    <property type="entry name" value="CYSTATHIONINE BETA-SYNTHASE"/>
    <property type="match status" value="1"/>
</dbReference>
<keyword evidence="6" id="KW-1185">Reference proteome</keyword>
<dbReference type="Gene3D" id="3.40.50.1100">
    <property type="match status" value="2"/>
</dbReference>
<dbReference type="InterPro" id="IPR001926">
    <property type="entry name" value="TrpB-like_PALP"/>
</dbReference>
<dbReference type="Pfam" id="PF00291">
    <property type="entry name" value="PALP"/>
    <property type="match status" value="1"/>
</dbReference>
<dbReference type="AlphaFoldDB" id="A0A239KYI3"/>
<accession>A0A239KYI3</accession>
<dbReference type="GO" id="GO:0006535">
    <property type="term" value="P:cysteine biosynthetic process from serine"/>
    <property type="evidence" value="ECO:0007669"/>
    <property type="project" value="InterPro"/>
</dbReference>
<dbReference type="InterPro" id="IPR001216">
    <property type="entry name" value="P-phosphate_BS"/>
</dbReference>
<dbReference type="EMBL" id="FZOU01000005">
    <property type="protein sequence ID" value="SNT22314.1"/>
    <property type="molecule type" value="Genomic_DNA"/>
</dbReference>
<dbReference type="Proteomes" id="UP000198356">
    <property type="component" value="Unassembled WGS sequence"/>
</dbReference>
<dbReference type="PROSITE" id="PS00901">
    <property type="entry name" value="CYS_SYNTHASE"/>
    <property type="match status" value="1"/>
</dbReference>
<proteinExistence type="inferred from homology"/>
<dbReference type="OrthoDB" id="9808024at2"/>
<evidence type="ECO:0000256" key="3">
    <source>
        <dbReference type="ARBA" id="ARBA00022898"/>
    </source>
</evidence>
<evidence type="ECO:0000313" key="5">
    <source>
        <dbReference type="EMBL" id="SNT22314.1"/>
    </source>
</evidence>
<comment type="cofactor">
    <cofactor evidence="1">
        <name>pyridoxal 5'-phosphate</name>
        <dbReference type="ChEBI" id="CHEBI:597326"/>
    </cofactor>
</comment>
<keyword evidence="3" id="KW-0663">Pyridoxal phosphate</keyword>
<dbReference type="GO" id="GO:0016765">
    <property type="term" value="F:transferase activity, transferring alkyl or aryl (other than methyl) groups"/>
    <property type="evidence" value="ECO:0007669"/>
    <property type="project" value="UniProtKB-ARBA"/>
</dbReference>
<evidence type="ECO:0000256" key="2">
    <source>
        <dbReference type="ARBA" id="ARBA00007103"/>
    </source>
</evidence>
<organism evidence="5 6">
    <name type="scientific">Granulicella rosea</name>
    <dbReference type="NCBI Taxonomy" id="474952"/>
    <lineage>
        <taxon>Bacteria</taxon>
        <taxon>Pseudomonadati</taxon>
        <taxon>Acidobacteriota</taxon>
        <taxon>Terriglobia</taxon>
        <taxon>Terriglobales</taxon>
        <taxon>Acidobacteriaceae</taxon>
        <taxon>Granulicella</taxon>
    </lineage>
</organism>
<dbReference type="CDD" id="cd01561">
    <property type="entry name" value="CBS_like"/>
    <property type="match status" value="1"/>
</dbReference>
<dbReference type="InterPro" id="IPR050214">
    <property type="entry name" value="Cys_Synth/Cystath_Beta-Synth"/>
</dbReference>
<reference evidence="5 6" key="1">
    <citation type="submission" date="2017-06" db="EMBL/GenBank/DDBJ databases">
        <authorList>
            <person name="Kim H.J."/>
            <person name="Triplett B.A."/>
        </authorList>
    </citation>
    <scope>NUCLEOTIDE SEQUENCE [LARGE SCALE GENOMIC DNA]</scope>
    <source>
        <strain evidence="5 6">DSM 18704</strain>
    </source>
</reference>
<dbReference type="RefSeq" id="WP_089409310.1">
    <property type="nucleotide sequence ID" value="NZ_FZOU01000005.1"/>
</dbReference>
<dbReference type="InterPro" id="IPR036052">
    <property type="entry name" value="TrpB-like_PALP_sf"/>
</dbReference>
<protein>
    <submittedName>
        <fullName evidence="5">Cysteine synthase</fullName>
    </submittedName>
</protein>
<name>A0A239KYI3_9BACT</name>
<evidence type="ECO:0000313" key="6">
    <source>
        <dbReference type="Proteomes" id="UP000198356"/>
    </source>
</evidence>
<evidence type="ECO:0000256" key="1">
    <source>
        <dbReference type="ARBA" id="ARBA00001933"/>
    </source>
</evidence>
<dbReference type="FunFam" id="3.40.50.1100:FF:000003">
    <property type="entry name" value="Cystathionine beta-synthase"/>
    <property type="match status" value="1"/>
</dbReference>
<evidence type="ECO:0000259" key="4">
    <source>
        <dbReference type="Pfam" id="PF00291"/>
    </source>
</evidence>
<sequence length="313" mass="33625">MTTTLGSTILGTSILDRIGNTPLVRLDEITAHLPGIQILGKAEWANPGGSVKDRAASSIVLDAQRKGLIGPTKGLIDATSGNTGIAYAMLGAALGFEVTLCMPSNVSPERKRYVSAYGAKLVWTNPADGSDGAIRKARELVAAEPDRYFYADQYSNENNWLAHYRTTAPEIWEQTQGRVTHFVAGLGTSGTFVGTTRKLKELNPAIQCISMQPDSPFNGLEGLKHMATAIVPKIYDATIADQNIPMETERAYAMALRLGRRSGILVGVSAAAAVCTCLDIAEREAAAGREAVIVTILCDSAEKYMSERFWQEG</sequence>
<comment type="similarity">
    <text evidence="2">Belongs to the cysteine synthase/cystathionine beta-synthase family.</text>
</comment>
<gene>
    <name evidence="5" type="ORF">SAMN05421770_105253</name>
</gene>
<feature type="domain" description="Tryptophan synthase beta chain-like PALP" evidence="4">
    <location>
        <begin position="15"/>
        <end position="299"/>
    </location>
</feature>